<reference evidence="4 5" key="1">
    <citation type="submission" date="2018-06" db="EMBL/GenBank/DDBJ databases">
        <title>Genomic Encyclopedia of Archaeal and Bacterial Type Strains, Phase II (KMG-II): from individual species to whole genera.</title>
        <authorList>
            <person name="Goeker M."/>
        </authorList>
    </citation>
    <scope>NUCLEOTIDE SEQUENCE [LARGE SCALE GENOMIC DNA]</scope>
    <source>
        <strain evidence="4 5">ATCC BAA-1881</strain>
    </source>
</reference>
<dbReference type="Gene3D" id="1.10.357.10">
    <property type="entry name" value="Tetracycline Repressor, domain 2"/>
    <property type="match status" value="1"/>
</dbReference>
<evidence type="ECO:0000259" key="3">
    <source>
        <dbReference type="PROSITE" id="PS50977"/>
    </source>
</evidence>
<dbReference type="InterPro" id="IPR009057">
    <property type="entry name" value="Homeodomain-like_sf"/>
</dbReference>
<dbReference type="InterPro" id="IPR023772">
    <property type="entry name" value="DNA-bd_HTH_TetR-type_CS"/>
</dbReference>
<dbReference type="SUPFAM" id="SSF48498">
    <property type="entry name" value="Tetracyclin repressor-like, C-terminal domain"/>
    <property type="match status" value="1"/>
</dbReference>
<proteinExistence type="predicted"/>
<name>A0A326UCD5_THEHA</name>
<dbReference type="InterPro" id="IPR036271">
    <property type="entry name" value="Tet_transcr_reg_TetR-rel_C_sf"/>
</dbReference>
<dbReference type="EMBL" id="QKUF01000002">
    <property type="protein sequence ID" value="PZW34319.1"/>
    <property type="molecule type" value="Genomic_DNA"/>
</dbReference>
<feature type="DNA-binding region" description="H-T-H motif" evidence="2">
    <location>
        <begin position="35"/>
        <end position="54"/>
    </location>
</feature>
<keyword evidence="5" id="KW-1185">Reference proteome</keyword>
<dbReference type="OrthoDB" id="9812484at2"/>
<keyword evidence="1 2" id="KW-0238">DNA-binding</keyword>
<evidence type="ECO:0000313" key="5">
    <source>
        <dbReference type="Proteomes" id="UP000248806"/>
    </source>
</evidence>
<evidence type="ECO:0000256" key="2">
    <source>
        <dbReference type="PROSITE-ProRule" id="PRU00335"/>
    </source>
</evidence>
<gene>
    <name evidence="4" type="ORF">EI42_01156</name>
</gene>
<dbReference type="RefSeq" id="WP_111319767.1">
    <property type="nucleotide sequence ID" value="NZ_BIFX01000001.1"/>
</dbReference>
<comment type="caution">
    <text evidence="4">The sequence shown here is derived from an EMBL/GenBank/DDBJ whole genome shotgun (WGS) entry which is preliminary data.</text>
</comment>
<protein>
    <submittedName>
        <fullName evidence="4">TetR family transcriptional regulator</fullName>
    </submittedName>
</protein>
<evidence type="ECO:0000313" key="4">
    <source>
        <dbReference type="EMBL" id="PZW34319.1"/>
    </source>
</evidence>
<dbReference type="InterPro" id="IPR001647">
    <property type="entry name" value="HTH_TetR"/>
</dbReference>
<dbReference type="AlphaFoldDB" id="A0A326UCD5"/>
<dbReference type="PRINTS" id="PR00455">
    <property type="entry name" value="HTHTETR"/>
</dbReference>
<organism evidence="4 5">
    <name type="scientific">Thermosporothrix hazakensis</name>
    <dbReference type="NCBI Taxonomy" id="644383"/>
    <lineage>
        <taxon>Bacteria</taxon>
        <taxon>Bacillati</taxon>
        <taxon>Chloroflexota</taxon>
        <taxon>Ktedonobacteria</taxon>
        <taxon>Ktedonobacterales</taxon>
        <taxon>Thermosporotrichaceae</taxon>
        <taxon>Thermosporothrix</taxon>
    </lineage>
</organism>
<dbReference type="Proteomes" id="UP000248806">
    <property type="component" value="Unassembled WGS sequence"/>
</dbReference>
<dbReference type="PROSITE" id="PS01081">
    <property type="entry name" value="HTH_TETR_1"/>
    <property type="match status" value="1"/>
</dbReference>
<dbReference type="GO" id="GO:0000976">
    <property type="term" value="F:transcription cis-regulatory region binding"/>
    <property type="evidence" value="ECO:0007669"/>
    <property type="project" value="TreeGrafter"/>
</dbReference>
<dbReference type="GO" id="GO:0003700">
    <property type="term" value="F:DNA-binding transcription factor activity"/>
    <property type="evidence" value="ECO:0007669"/>
    <property type="project" value="TreeGrafter"/>
</dbReference>
<dbReference type="SUPFAM" id="SSF46689">
    <property type="entry name" value="Homeodomain-like"/>
    <property type="match status" value="1"/>
</dbReference>
<feature type="domain" description="HTH tetR-type" evidence="3">
    <location>
        <begin position="12"/>
        <end position="72"/>
    </location>
</feature>
<evidence type="ECO:0000256" key="1">
    <source>
        <dbReference type="ARBA" id="ARBA00023125"/>
    </source>
</evidence>
<dbReference type="PANTHER" id="PTHR30055">
    <property type="entry name" value="HTH-TYPE TRANSCRIPTIONAL REGULATOR RUTR"/>
    <property type="match status" value="1"/>
</dbReference>
<dbReference type="PROSITE" id="PS50977">
    <property type="entry name" value="HTH_TETR_2"/>
    <property type="match status" value="1"/>
</dbReference>
<sequence>MAPRVPRQARSRAKFHQILEAALELFREHGYTETTVDAIVQRSGVSVGVFYSYFASKQQVLLALFEQERDTQENTIFSLPKEKLTVEKTEALIWKTLHQRSGLQRVRQELRLINPEFDQNERELVQRRYERLKRDLEVSQKAGLIRQDIRCETCAWVLMSIIAHLVDALVERSEEECKEDVHAASLLICHMLHEDEDVH</sequence>
<dbReference type="Pfam" id="PF00440">
    <property type="entry name" value="TetR_N"/>
    <property type="match status" value="1"/>
</dbReference>
<dbReference type="InterPro" id="IPR050109">
    <property type="entry name" value="HTH-type_TetR-like_transc_reg"/>
</dbReference>
<accession>A0A326UCD5</accession>
<dbReference type="PANTHER" id="PTHR30055:SF226">
    <property type="entry name" value="HTH-TYPE TRANSCRIPTIONAL REGULATOR PKSA"/>
    <property type="match status" value="1"/>
</dbReference>